<proteinExistence type="predicted"/>
<dbReference type="AlphaFoldDB" id="A0A655EMD4"/>
<name>A0A655EMD4_SALET</name>
<organism evidence="1 2">
    <name type="scientific">Salmonella enterica subsp. enterica serovar Bovismorbificans</name>
    <dbReference type="NCBI Taxonomy" id="58097"/>
    <lineage>
        <taxon>Bacteria</taxon>
        <taxon>Pseudomonadati</taxon>
        <taxon>Pseudomonadota</taxon>
        <taxon>Gammaproteobacteria</taxon>
        <taxon>Enterobacterales</taxon>
        <taxon>Enterobacteriaceae</taxon>
        <taxon>Salmonella</taxon>
    </lineage>
</organism>
<reference evidence="1 2" key="1">
    <citation type="submission" date="2015-03" db="EMBL/GenBank/DDBJ databases">
        <authorList>
            <consortium name="Pathogen Informatics"/>
        </authorList>
    </citation>
    <scope>NUCLEOTIDE SEQUENCE [LARGE SCALE GENOMIC DNA]</scope>
    <source>
        <strain evidence="1 2">A1104</strain>
    </source>
</reference>
<dbReference type="Proteomes" id="UP000041314">
    <property type="component" value="Unassembled WGS sequence"/>
</dbReference>
<evidence type="ECO:0000313" key="2">
    <source>
        <dbReference type="Proteomes" id="UP000041314"/>
    </source>
</evidence>
<protein>
    <submittedName>
        <fullName evidence="1">Uncharacterized protein</fullName>
    </submittedName>
</protein>
<dbReference type="EMBL" id="CQPA01000077">
    <property type="protein sequence ID" value="CNV25616.1"/>
    <property type="molecule type" value="Genomic_DNA"/>
</dbReference>
<sequence>MSGDDVVQFIHQFRSFESNMGSSLLKIFDFKHLVLVTVTPSVIVNVIA</sequence>
<accession>A0A655EMD4</accession>
<gene>
    <name evidence="1" type="ORF">ERS008198_04810</name>
</gene>
<evidence type="ECO:0000313" key="1">
    <source>
        <dbReference type="EMBL" id="CNV25616.1"/>
    </source>
</evidence>